<dbReference type="PRINTS" id="PR00419">
    <property type="entry name" value="ADXRDTASE"/>
</dbReference>
<dbReference type="SMART" id="SM00928">
    <property type="entry name" value="NADH_4Fe-4S"/>
    <property type="match status" value="1"/>
</dbReference>
<dbReference type="InterPro" id="IPR019575">
    <property type="entry name" value="Nuop51_4Fe4S-bd"/>
</dbReference>
<evidence type="ECO:0000256" key="4">
    <source>
        <dbReference type="ARBA" id="ARBA00023004"/>
    </source>
</evidence>
<dbReference type="Proteomes" id="UP000683246">
    <property type="component" value="Chromosome"/>
</dbReference>
<dbReference type="PANTHER" id="PTHR43578">
    <property type="entry name" value="NADH-QUINONE OXIDOREDUCTASE SUBUNIT F"/>
    <property type="match status" value="1"/>
</dbReference>
<dbReference type="Gene3D" id="3.40.30.10">
    <property type="entry name" value="Glutaredoxin"/>
    <property type="match status" value="1"/>
</dbReference>
<organism evidence="7 8">
    <name type="scientific">Vallitalea pronyensis</name>
    <dbReference type="NCBI Taxonomy" id="1348613"/>
    <lineage>
        <taxon>Bacteria</taxon>
        <taxon>Bacillati</taxon>
        <taxon>Bacillota</taxon>
        <taxon>Clostridia</taxon>
        <taxon>Lachnospirales</taxon>
        <taxon>Vallitaleaceae</taxon>
        <taxon>Vallitalea</taxon>
    </lineage>
</organism>
<evidence type="ECO:0000259" key="6">
    <source>
        <dbReference type="SMART" id="SM00928"/>
    </source>
</evidence>
<dbReference type="InterPro" id="IPR037207">
    <property type="entry name" value="Nuop51_4Fe4S-bd_sf"/>
</dbReference>
<dbReference type="FunFam" id="3.40.50.11540:FF:000001">
    <property type="entry name" value="NADH dehydrogenase [ubiquinone] flavoprotein 1, mitochondrial"/>
    <property type="match status" value="1"/>
</dbReference>
<dbReference type="InterPro" id="IPR023753">
    <property type="entry name" value="FAD/NAD-binding_dom"/>
</dbReference>
<evidence type="ECO:0000313" key="7">
    <source>
        <dbReference type="EMBL" id="QUI22834.1"/>
    </source>
</evidence>
<dbReference type="KEGG" id="vpy:HZI73_11275"/>
<dbReference type="Gene3D" id="1.20.1440.230">
    <property type="entry name" value="NADH-ubiquinone oxidoreductase 51kDa subunit, iron-sulphur binding domain"/>
    <property type="match status" value="1"/>
</dbReference>
<dbReference type="SUPFAM" id="SSF142984">
    <property type="entry name" value="Nqo1 middle domain-like"/>
    <property type="match status" value="1"/>
</dbReference>
<dbReference type="SUPFAM" id="SSF142019">
    <property type="entry name" value="Nqo1 FMN-binding domain-like"/>
    <property type="match status" value="1"/>
</dbReference>
<dbReference type="GO" id="GO:0051539">
    <property type="term" value="F:4 iron, 4 sulfur cluster binding"/>
    <property type="evidence" value="ECO:0007669"/>
    <property type="project" value="UniProtKB-KW"/>
</dbReference>
<dbReference type="InterPro" id="IPR036188">
    <property type="entry name" value="FAD/NAD-bd_sf"/>
</dbReference>
<keyword evidence="3" id="KW-0479">Metal-binding</keyword>
<dbReference type="InterPro" id="IPR028261">
    <property type="entry name" value="DPD_II"/>
</dbReference>
<reference evidence="7" key="1">
    <citation type="submission" date="2020-07" db="EMBL/GenBank/DDBJ databases">
        <title>Vallitalea pronyensis genome.</title>
        <authorList>
            <person name="Postec A."/>
        </authorList>
    </citation>
    <scope>NUCLEOTIDE SEQUENCE</scope>
    <source>
        <strain evidence="7">FatNI3</strain>
    </source>
</reference>
<accession>A0A8J8MJQ6</accession>
<comment type="similarity">
    <text evidence="1">Belongs to the complex I 51 kDa subunit family.</text>
</comment>
<evidence type="ECO:0000313" key="8">
    <source>
        <dbReference type="Proteomes" id="UP000683246"/>
    </source>
</evidence>
<dbReference type="EMBL" id="CP058649">
    <property type="protein sequence ID" value="QUI22834.1"/>
    <property type="molecule type" value="Genomic_DNA"/>
</dbReference>
<dbReference type="Gene3D" id="3.10.20.600">
    <property type="match status" value="1"/>
</dbReference>
<dbReference type="AlphaFoldDB" id="A0A8J8MJQ6"/>
<dbReference type="GO" id="GO:0016491">
    <property type="term" value="F:oxidoreductase activity"/>
    <property type="evidence" value="ECO:0007669"/>
    <property type="project" value="InterPro"/>
</dbReference>
<dbReference type="InterPro" id="IPR001949">
    <property type="entry name" value="NADH-UbQ_OxRdtase_51kDa_CS"/>
</dbReference>
<dbReference type="InterPro" id="IPR036249">
    <property type="entry name" value="Thioredoxin-like_sf"/>
</dbReference>
<evidence type="ECO:0000256" key="3">
    <source>
        <dbReference type="ARBA" id="ARBA00022723"/>
    </source>
</evidence>
<dbReference type="SUPFAM" id="SSF46548">
    <property type="entry name" value="alpha-helical ferredoxin"/>
    <property type="match status" value="1"/>
</dbReference>
<evidence type="ECO:0000256" key="2">
    <source>
        <dbReference type="ARBA" id="ARBA00022485"/>
    </source>
</evidence>
<evidence type="ECO:0000256" key="5">
    <source>
        <dbReference type="ARBA" id="ARBA00023014"/>
    </source>
</evidence>
<dbReference type="CDD" id="cd02980">
    <property type="entry name" value="TRX_Fd_family"/>
    <property type="match status" value="1"/>
</dbReference>
<dbReference type="GO" id="GO:0008137">
    <property type="term" value="F:NADH dehydrogenase (ubiquinone) activity"/>
    <property type="evidence" value="ECO:0007669"/>
    <property type="project" value="InterPro"/>
</dbReference>
<keyword evidence="5" id="KW-0411">Iron-sulfur</keyword>
<dbReference type="PROSITE" id="PS00645">
    <property type="entry name" value="COMPLEX1_51K_2"/>
    <property type="match status" value="1"/>
</dbReference>
<dbReference type="PANTHER" id="PTHR43578:SF3">
    <property type="entry name" value="NADH-QUINONE OXIDOREDUCTASE SUBUNIT F"/>
    <property type="match status" value="1"/>
</dbReference>
<dbReference type="Pfam" id="PF10589">
    <property type="entry name" value="NADH_4Fe-4S"/>
    <property type="match status" value="1"/>
</dbReference>
<evidence type="ECO:0000256" key="1">
    <source>
        <dbReference type="ARBA" id="ARBA00007523"/>
    </source>
</evidence>
<dbReference type="Pfam" id="PF01257">
    <property type="entry name" value="2Fe-2S_thioredx"/>
    <property type="match status" value="1"/>
</dbReference>
<dbReference type="InterPro" id="IPR037225">
    <property type="entry name" value="Nuo51_FMN-bd_sf"/>
</dbReference>
<keyword evidence="2" id="KW-0004">4Fe-4S</keyword>
<dbReference type="Pfam" id="PF14691">
    <property type="entry name" value="Fer4_20"/>
    <property type="match status" value="1"/>
</dbReference>
<dbReference type="SUPFAM" id="SSF52833">
    <property type="entry name" value="Thioredoxin-like"/>
    <property type="match status" value="1"/>
</dbReference>
<dbReference type="NCBIfam" id="NF010120">
    <property type="entry name" value="PRK13596.1"/>
    <property type="match status" value="1"/>
</dbReference>
<keyword evidence="4" id="KW-0408">Iron</keyword>
<dbReference type="InterPro" id="IPR011538">
    <property type="entry name" value="Nuo51_FMN-bd"/>
</dbReference>
<dbReference type="GO" id="GO:0010181">
    <property type="term" value="F:FMN binding"/>
    <property type="evidence" value="ECO:0007669"/>
    <property type="project" value="InterPro"/>
</dbReference>
<dbReference type="Gene3D" id="3.40.50.11540">
    <property type="entry name" value="NADH-ubiquinone oxidoreductase 51kDa subunit"/>
    <property type="match status" value="1"/>
</dbReference>
<dbReference type="SUPFAM" id="SSF51971">
    <property type="entry name" value="Nucleotide-binding domain"/>
    <property type="match status" value="2"/>
</dbReference>
<dbReference type="Gene3D" id="3.50.50.60">
    <property type="entry name" value="FAD/NAD(P)-binding domain"/>
    <property type="match status" value="2"/>
</dbReference>
<gene>
    <name evidence="7" type="primary">nuoF</name>
    <name evidence="7" type="ORF">HZI73_11275</name>
</gene>
<proteinExistence type="inferred from homology"/>
<feature type="domain" description="NADH-ubiquinone oxidoreductase 51kDa subunit iron-sulphur binding" evidence="6">
    <location>
        <begin position="460"/>
        <end position="505"/>
    </location>
</feature>
<keyword evidence="8" id="KW-1185">Reference proteome</keyword>
<name>A0A8J8MJQ6_9FIRM</name>
<dbReference type="GO" id="GO:0046872">
    <property type="term" value="F:metal ion binding"/>
    <property type="evidence" value="ECO:0007669"/>
    <property type="project" value="UniProtKB-KW"/>
</dbReference>
<sequence>MTKIMNRTDLEQIKQSYLEMEKGYKYQLHVCFGAGCISSNCKEVKDALVEALKKHDFDEQVLVHETGCIGACDLGPSLLIEPGNTYYIKLEPEDMETIVMEHIIGGKIVQEKCYFNKDTNQYIHKMNKIPFFEKQKKIVLANCGEIDFSSIDAYIARGGYVAMENVLKDMHPKEVYQEVKDSGLRGRGGGGFLTGLKWEFAARSKSDVKYVICNADEGDPGAFMDRSLLEGDPHAVIEGMVIAGYAIGASKGYVYVRAEYPIAVERLDAAIEKARAYGLLAEDIMGSGFSFDIEIRIGAGAFVCGEETALMNSIEGRRGEPRQKPPFPSDKGLFNQPSIINNVETFGNIPPIMRHGAKWFTGFGTEKSTGTKVFALAGAINNTGIVEVPMGITLGDIVYDIGGGVKNDKKFKAAQTGGPSGGCLTSSCLNTPVDYDSLKTKGAIMGSGGLIVMDEDNCMVDVARFFMEFVQEESCGKCVPCRLGTKRMLEILERITKGEGEEGDIEKLIELGESIKETALCGLGQTAPNPVLSTIREFREEYEEHIRDKKCRAGVCADLFISPCQNACPAGVNVPGYISLISANRVRDAYNLIRKDNPFPAVCGRVCTHPCEEKCRRTQLDESLAIRDLKRYIADSILQSDEPFNDLKFPAKGKSIGIIGAGPSGLTCGYYLARLGYDVTVYEALSTAGGILRYGIPEYRLPRDLLQKEIRSIEQAGVKIVLNTEVGIDVAFEKLKEDHDAIYVATGTQFSNKINVKGEELKGVYHGLDFLKDINKGIEVTLGKKVAVIGGGNTAIDAARVAVRLGSPEVHILYRRNIEDMPAEEREIEEALEEGIVIHTLVTPIEILGDAKIESIRLARLEPGKFDTSGRRRPQVIEGSTFDMDFDMVIPAVSQHSDLPFIKKDEVEMTKWGTFVVDDKSKMTNIDGVFAGGDVVRGPDTVIWAIADGKDAAIAMDKYLGGDGVLNTGEDIEIPKPDSDAQVAEHMRFEMDCVCPEDRKDNFNEISKGFHRLNAIAESMRCLRCDKR</sequence>
<dbReference type="Pfam" id="PF07992">
    <property type="entry name" value="Pyr_redox_2"/>
    <property type="match status" value="1"/>
</dbReference>
<protein>
    <submittedName>
        <fullName evidence="7">NADH-quinone oxidoreductase subunit NuoF</fullName>
    </submittedName>
</protein>
<dbReference type="Pfam" id="PF01512">
    <property type="entry name" value="Complex1_51K"/>
    <property type="match status" value="1"/>
</dbReference>
<dbReference type="SUPFAM" id="SSF140490">
    <property type="entry name" value="Nqo1C-terminal domain-like"/>
    <property type="match status" value="1"/>
</dbReference>
<dbReference type="Gene3D" id="6.10.250.1450">
    <property type="match status" value="1"/>
</dbReference>
<dbReference type="FunFam" id="1.20.1440.230:FF:000001">
    <property type="entry name" value="Mitochondrial NADH dehydrogenase flavoprotein 1"/>
    <property type="match status" value="1"/>
</dbReference>